<feature type="compositionally biased region" description="Low complexity" evidence="3">
    <location>
        <begin position="718"/>
        <end position="728"/>
    </location>
</feature>
<dbReference type="GO" id="GO:0005246">
    <property type="term" value="F:calcium channel regulator activity"/>
    <property type="evidence" value="ECO:0007669"/>
    <property type="project" value="TreeGrafter"/>
</dbReference>
<feature type="region of interest" description="Disordered" evidence="3">
    <location>
        <begin position="350"/>
        <end position="369"/>
    </location>
</feature>
<accession>A0A9N9RMU5</accession>
<dbReference type="GO" id="GO:0005886">
    <property type="term" value="C:plasma membrane"/>
    <property type="evidence" value="ECO:0007669"/>
    <property type="project" value="TreeGrafter"/>
</dbReference>
<evidence type="ECO:0000313" key="5">
    <source>
        <dbReference type="Proteomes" id="UP001153620"/>
    </source>
</evidence>
<reference evidence="4" key="1">
    <citation type="submission" date="2022-01" db="EMBL/GenBank/DDBJ databases">
        <authorList>
            <person name="King R."/>
        </authorList>
    </citation>
    <scope>NUCLEOTIDE SEQUENCE</scope>
</reference>
<dbReference type="Pfam" id="PF11179">
    <property type="entry name" value="DUF2967"/>
    <property type="match status" value="2"/>
</dbReference>
<dbReference type="Proteomes" id="UP001153620">
    <property type="component" value="Chromosome 1"/>
</dbReference>
<feature type="region of interest" description="Disordered" evidence="3">
    <location>
        <begin position="704"/>
        <end position="755"/>
    </location>
</feature>
<feature type="compositionally biased region" description="Basic and acidic residues" evidence="3">
    <location>
        <begin position="270"/>
        <end position="279"/>
    </location>
</feature>
<feature type="compositionally biased region" description="Polar residues" evidence="3">
    <location>
        <begin position="284"/>
        <end position="301"/>
    </location>
</feature>
<feature type="region of interest" description="Disordered" evidence="3">
    <location>
        <begin position="644"/>
        <end position="683"/>
    </location>
</feature>
<dbReference type="AlphaFoldDB" id="A0A9N9RMU5"/>
<feature type="region of interest" description="Disordered" evidence="3">
    <location>
        <begin position="979"/>
        <end position="1022"/>
    </location>
</feature>
<evidence type="ECO:0000313" key="4">
    <source>
        <dbReference type="EMBL" id="CAG9799631.1"/>
    </source>
</evidence>
<dbReference type="OrthoDB" id="5239715at2759"/>
<dbReference type="SMART" id="SM00173">
    <property type="entry name" value="RAS"/>
    <property type="match status" value="1"/>
</dbReference>
<feature type="compositionally biased region" description="Polar residues" evidence="3">
    <location>
        <begin position="991"/>
        <end position="1022"/>
    </location>
</feature>
<dbReference type="PANTHER" id="PTHR45775">
    <property type="entry name" value="RAD, GEM/KIR FAMILY MEMBER 2, ISOFORM C"/>
    <property type="match status" value="1"/>
</dbReference>
<dbReference type="PROSITE" id="PS51421">
    <property type="entry name" value="RAS"/>
    <property type="match status" value="1"/>
</dbReference>
<comment type="similarity">
    <text evidence="1">Belongs to the small GTPase superfamily. RGK family.</text>
</comment>
<organism evidence="4 5">
    <name type="scientific">Chironomus riparius</name>
    <dbReference type="NCBI Taxonomy" id="315576"/>
    <lineage>
        <taxon>Eukaryota</taxon>
        <taxon>Metazoa</taxon>
        <taxon>Ecdysozoa</taxon>
        <taxon>Arthropoda</taxon>
        <taxon>Hexapoda</taxon>
        <taxon>Insecta</taxon>
        <taxon>Pterygota</taxon>
        <taxon>Neoptera</taxon>
        <taxon>Endopterygota</taxon>
        <taxon>Diptera</taxon>
        <taxon>Nematocera</taxon>
        <taxon>Chironomoidea</taxon>
        <taxon>Chironomidae</taxon>
        <taxon>Chironominae</taxon>
        <taxon>Chironomus</taxon>
    </lineage>
</organism>
<dbReference type="PANTHER" id="PTHR45775:SF7">
    <property type="entry name" value="RAD, GEM_KIR FAMILY MEMBER 1, ISOFORM B"/>
    <property type="match status" value="1"/>
</dbReference>
<name>A0A9N9RMU5_9DIPT</name>
<feature type="region of interest" description="Disordered" evidence="3">
    <location>
        <begin position="256"/>
        <end position="309"/>
    </location>
</feature>
<dbReference type="SMART" id="SM00175">
    <property type="entry name" value="RAB"/>
    <property type="match status" value="1"/>
</dbReference>
<dbReference type="GO" id="GO:0003924">
    <property type="term" value="F:GTPase activity"/>
    <property type="evidence" value="ECO:0007669"/>
    <property type="project" value="InterPro"/>
</dbReference>
<dbReference type="InterPro" id="IPR027417">
    <property type="entry name" value="P-loop_NTPase"/>
</dbReference>
<reference evidence="4" key="2">
    <citation type="submission" date="2022-10" db="EMBL/GenBank/DDBJ databases">
        <authorList>
            <consortium name="ENA_rothamsted_submissions"/>
            <consortium name="culmorum"/>
            <person name="King R."/>
        </authorList>
    </citation>
    <scope>NUCLEOTIDE SEQUENCE</scope>
</reference>
<dbReference type="PRINTS" id="PR00449">
    <property type="entry name" value="RASTRNSFRMNG"/>
</dbReference>
<keyword evidence="5" id="KW-1185">Reference proteome</keyword>
<dbReference type="EMBL" id="OU895877">
    <property type="protein sequence ID" value="CAG9799631.1"/>
    <property type="molecule type" value="Genomic_DNA"/>
</dbReference>
<keyword evidence="2" id="KW-0597">Phosphoprotein</keyword>
<dbReference type="InterPro" id="IPR021349">
    <property type="entry name" value="DUF2967"/>
</dbReference>
<feature type="compositionally biased region" description="Low complexity" evidence="3">
    <location>
        <begin position="979"/>
        <end position="990"/>
    </location>
</feature>
<evidence type="ECO:0000256" key="2">
    <source>
        <dbReference type="ARBA" id="ARBA00022553"/>
    </source>
</evidence>
<dbReference type="PROSITE" id="PS51419">
    <property type="entry name" value="RAB"/>
    <property type="match status" value="1"/>
</dbReference>
<feature type="compositionally biased region" description="Polar residues" evidence="3">
    <location>
        <begin position="256"/>
        <end position="269"/>
    </location>
</feature>
<gene>
    <name evidence="4" type="ORF">CHIRRI_LOCUS2596</name>
</gene>
<dbReference type="SUPFAM" id="SSF52540">
    <property type="entry name" value="P-loop containing nucleoside triphosphate hydrolases"/>
    <property type="match status" value="1"/>
</dbReference>
<protein>
    <submittedName>
        <fullName evidence="4">Uncharacterized protein</fullName>
    </submittedName>
</protein>
<dbReference type="Pfam" id="PF00071">
    <property type="entry name" value="Ras"/>
    <property type="match status" value="1"/>
</dbReference>
<evidence type="ECO:0000256" key="3">
    <source>
        <dbReference type="SAM" id="MobiDB-lite"/>
    </source>
</evidence>
<dbReference type="InterPro" id="IPR051641">
    <property type="entry name" value="RGK_GTP-binding_reg"/>
</dbReference>
<proteinExistence type="inferred from homology"/>
<feature type="region of interest" description="Disordered" evidence="3">
    <location>
        <begin position="216"/>
        <end position="237"/>
    </location>
</feature>
<dbReference type="InterPro" id="IPR001806">
    <property type="entry name" value="Small_GTPase"/>
</dbReference>
<dbReference type="Gene3D" id="3.40.50.300">
    <property type="entry name" value="P-loop containing nucleotide triphosphate hydrolases"/>
    <property type="match status" value="1"/>
</dbReference>
<evidence type="ECO:0000256" key="1">
    <source>
        <dbReference type="ARBA" id="ARBA00008846"/>
    </source>
</evidence>
<dbReference type="GO" id="GO:0005525">
    <property type="term" value="F:GTP binding"/>
    <property type="evidence" value="ECO:0007669"/>
    <property type="project" value="InterPro"/>
</dbReference>
<feature type="compositionally biased region" description="Polar residues" evidence="3">
    <location>
        <begin position="671"/>
        <end position="683"/>
    </location>
</feature>
<sequence length="1050" mass="115785">MTNVKVAITVTATQTQPPKIISTIAKSSVGMAAVHMARPTSPYTSSSSDTDSIIAASSNALPATALRRLYFKAAKSGKAPTQSATTKTSTVPKVIVMNSSCNSTINTSTESACTHFTNITTTTDTETCDSLDLGDGDITEQQEPLLSESQDDSITLSVNPIDDKCVGSSRIINVNDDYLDESATPLLCENEIDGIEQQNANARKYYHISSAPPLAGTAESSFSFDRPASPKSARSADKSPTLFSFDIVAPSRETSASYKSYKTRTNMDMNNKENFRTDNYKASVHTSSSNGKHTNKAGDNSSSRKERRSFKCERLSNIFSRDSSNKEKEKGTCDSARKINSAPVYRKNISSSKFDDENSSGGTVKGEEMSEMTTFPFDREAIDYERIQRECFTFDEEYRDDEDYNTRDVFTYDFDDTEDSPSYEMLDQKIAPIEGIFQQYALISQHEKERQNKKRAQSPTDTAGVKSFSKIEHINRKLNETSVLIHEQPANSNLASPIPDLKIDFFAESSVKASSYSRENENVKKSDALDECQLNATSSFCSKNTMSNNNVNSNINGSINLTSNPMSTAVCTTPRATIVVQQASLSLDYSVETVLLKNECDFISVEQGKEIRKKKQRDENLRQLLDVTNNPTLTSEEIREFEMRYGSPHHTRSQSVKTPGSRASGRPNQLCLPQQRSRVASMPNTGIEEEYYRLRHFSITGKGIVNRGDSLKSRRSRSNNSVASSNSSTEHLTTAANHGDSARTSLASSRESSTSAQGSQIPFRVLMLGSEKVGKTSIVSQFMTSEYLHAYDTSIEKDDDDDDSNKNNVQIVIDRVDDDSGEKSVNVLLGGDESEMVFIDHAFADMTPENCLSSYDPNGYLVIYSSADRSSFNVAERVLQTLWTSENIAQKAVILVGNKADLARSRVITSEEGKAMATAYDCKFIETSVGINHNVDELLVGLLTQIRLKLENPEKSRDLFRKRSSRKSKRRACSPLNVTTTCLTGNTNTNPSTPVGTANDAANTPPSSIQNSPRKYRGSRTSASLKVKGLLGRVWARDSKSKSCENLHVL</sequence>
<dbReference type="FunFam" id="3.40.50.300:FF:000664">
    <property type="entry name" value="Uncharacterized protein, isoform B"/>
    <property type="match status" value="1"/>
</dbReference>
<feature type="compositionally biased region" description="Low complexity" evidence="3">
    <location>
        <begin position="742"/>
        <end position="755"/>
    </location>
</feature>